<dbReference type="PANTHER" id="PTHR42091:SF1">
    <property type="entry name" value="CONSERVED GLYCINE-RICH PROTEIN (AFU_ORTHOLOGUE AFUA_7G02440)"/>
    <property type="match status" value="1"/>
</dbReference>
<keyword evidence="2" id="KW-1133">Transmembrane helix</keyword>
<sequence length="300" mass="30244">MKVFELASTILVATLVAEGFSIRSTRYNNKDAISGREAEPEAEMLSELLEPRFDEELMTYLEKRRGGGGSGGGGGRGGGSSGSSSSGSSGSSGSGSSGSSSGGAGGASGGGSRNTGSVSSSSGTAPSYGGGRYYGGGSTTAYRAGGRSPSGILPYTLIGGGLLIFPGLWLYGAYAYNYDRPYSYHNASNASQPVGQNETLPVTCLCQMYNACGCDNNDNSTYLDSILGNGSASDQNSSLVNIANVNGTKTVVLNGTLPNGTDNSTNSDSSSTSGAIKDAVIENSGFWVMGAIVGATVWLV</sequence>
<name>A0ABR4A4E0_9LECA</name>
<evidence type="ECO:0000259" key="4">
    <source>
        <dbReference type="Pfam" id="PF24866"/>
    </source>
</evidence>
<dbReference type="PANTHER" id="PTHR42091">
    <property type="entry name" value="CONSERVED GLYCINE-RICH PROTEIN (AFU_ORTHOLOGUE AFUA_7G02440)"/>
    <property type="match status" value="1"/>
</dbReference>
<accession>A0ABR4A4E0</accession>
<evidence type="ECO:0000256" key="2">
    <source>
        <dbReference type="SAM" id="Phobius"/>
    </source>
</evidence>
<feature type="chain" id="PRO_5045280825" description="DUF7732 domain-containing protein" evidence="3">
    <location>
        <begin position="20"/>
        <end position="300"/>
    </location>
</feature>
<dbReference type="InterPro" id="IPR056634">
    <property type="entry name" value="DUF7732"/>
</dbReference>
<keyword evidence="2" id="KW-0472">Membrane</keyword>
<keyword evidence="6" id="KW-1185">Reference proteome</keyword>
<keyword evidence="3" id="KW-0732">Signal</keyword>
<feature type="domain" description="DUF7732" evidence="4">
    <location>
        <begin position="133"/>
        <end position="261"/>
    </location>
</feature>
<dbReference type="Pfam" id="PF24866">
    <property type="entry name" value="DUF7732"/>
    <property type="match status" value="1"/>
</dbReference>
<gene>
    <name evidence="5" type="ORF">N7G274_007910</name>
</gene>
<dbReference type="Proteomes" id="UP001590950">
    <property type="component" value="Unassembled WGS sequence"/>
</dbReference>
<evidence type="ECO:0000313" key="5">
    <source>
        <dbReference type="EMBL" id="KAL2039242.1"/>
    </source>
</evidence>
<evidence type="ECO:0000256" key="1">
    <source>
        <dbReference type="SAM" id="MobiDB-lite"/>
    </source>
</evidence>
<dbReference type="EMBL" id="JBEFKJ010000026">
    <property type="protein sequence ID" value="KAL2039242.1"/>
    <property type="molecule type" value="Genomic_DNA"/>
</dbReference>
<feature type="transmembrane region" description="Helical" evidence="2">
    <location>
        <begin position="152"/>
        <end position="174"/>
    </location>
</feature>
<feature type="compositionally biased region" description="Gly residues" evidence="1">
    <location>
        <begin position="67"/>
        <end position="81"/>
    </location>
</feature>
<feature type="region of interest" description="Disordered" evidence="1">
    <location>
        <begin position="63"/>
        <end position="129"/>
    </location>
</feature>
<reference evidence="5 6" key="1">
    <citation type="submission" date="2024-09" db="EMBL/GenBank/DDBJ databases">
        <title>Rethinking Asexuality: The Enigmatic Case of Functional Sexual Genes in Lepraria (Stereocaulaceae).</title>
        <authorList>
            <person name="Doellman M."/>
            <person name="Sun Y."/>
            <person name="Barcenas-Pena A."/>
            <person name="Lumbsch H.T."/>
            <person name="Grewe F."/>
        </authorList>
    </citation>
    <scope>NUCLEOTIDE SEQUENCE [LARGE SCALE GENOMIC DNA]</scope>
    <source>
        <strain evidence="5 6">Mercado 3170</strain>
    </source>
</reference>
<proteinExistence type="predicted"/>
<feature type="compositionally biased region" description="Gly residues" evidence="1">
    <location>
        <begin position="90"/>
        <end position="113"/>
    </location>
</feature>
<protein>
    <recommendedName>
        <fullName evidence="4">DUF7732 domain-containing protein</fullName>
    </recommendedName>
</protein>
<keyword evidence="2" id="KW-0812">Transmembrane</keyword>
<feature type="signal peptide" evidence="3">
    <location>
        <begin position="1"/>
        <end position="19"/>
    </location>
</feature>
<feature type="compositionally biased region" description="Low complexity" evidence="1">
    <location>
        <begin position="114"/>
        <end position="127"/>
    </location>
</feature>
<evidence type="ECO:0000313" key="6">
    <source>
        <dbReference type="Proteomes" id="UP001590950"/>
    </source>
</evidence>
<organism evidence="5 6">
    <name type="scientific">Stereocaulon virgatum</name>
    <dbReference type="NCBI Taxonomy" id="373712"/>
    <lineage>
        <taxon>Eukaryota</taxon>
        <taxon>Fungi</taxon>
        <taxon>Dikarya</taxon>
        <taxon>Ascomycota</taxon>
        <taxon>Pezizomycotina</taxon>
        <taxon>Lecanoromycetes</taxon>
        <taxon>OSLEUM clade</taxon>
        <taxon>Lecanoromycetidae</taxon>
        <taxon>Lecanorales</taxon>
        <taxon>Lecanorineae</taxon>
        <taxon>Stereocaulaceae</taxon>
        <taxon>Stereocaulon</taxon>
    </lineage>
</organism>
<comment type="caution">
    <text evidence="5">The sequence shown here is derived from an EMBL/GenBank/DDBJ whole genome shotgun (WGS) entry which is preliminary data.</text>
</comment>
<evidence type="ECO:0000256" key="3">
    <source>
        <dbReference type="SAM" id="SignalP"/>
    </source>
</evidence>